<dbReference type="Gene3D" id="3.40.50.300">
    <property type="entry name" value="P-loop containing nucleotide triphosphate hydrolases"/>
    <property type="match status" value="2"/>
</dbReference>
<dbReference type="GO" id="GO:0016787">
    <property type="term" value="F:hydrolase activity"/>
    <property type="evidence" value="ECO:0007669"/>
    <property type="project" value="UniProtKB-KW"/>
</dbReference>
<keyword evidence="1 5" id="KW-0547">Nucleotide-binding</keyword>
<evidence type="ECO:0000259" key="7">
    <source>
        <dbReference type="PROSITE" id="PS51192"/>
    </source>
</evidence>
<dbReference type="PROSITE" id="PS51194">
    <property type="entry name" value="HELICASE_CTER"/>
    <property type="match status" value="1"/>
</dbReference>
<comment type="domain">
    <text evidence="5">The Q motif is unique to and characteristic of the DEAD box family of RNA helicases and controls ATP binding and hydrolysis.</text>
</comment>
<proteinExistence type="inferred from homology"/>
<dbReference type="OrthoDB" id="2418666at2759"/>
<dbReference type="PROSITE" id="PS51192">
    <property type="entry name" value="HELICASE_ATP_BIND_1"/>
    <property type="match status" value="1"/>
</dbReference>
<organism evidence="9 10">
    <name type="scientific">Lunasporangiospora selenospora</name>
    <dbReference type="NCBI Taxonomy" id="979761"/>
    <lineage>
        <taxon>Eukaryota</taxon>
        <taxon>Fungi</taxon>
        <taxon>Fungi incertae sedis</taxon>
        <taxon>Mucoromycota</taxon>
        <taxon>Mortierellomycotina</taxon>
        <taxon>Mortierellomycetes</taxon>
        <taxon>Mortierellales</taxon>
        <taxon>Mortierellaceae</taxon>
        <taxon>Lunasporangiospora</taxon>
    </lineage>
</organism>
<reference evidence="9" key="1">
    <citation type="journal article" date="2020" name="Fungal Divers.">
        <title>Resolving the Mortierellaceae phylogeny through synthesis of multi-gene phylogenetics and phylogenomics.</title>
        <authorList>
            <person name="Vandepol N."/>
            <person name="Liber J."/>
            <person name="Desiro A."/>
            <person name="Na H."/>
            <person name="Kennedy M."/>
            <person name="Barry K."/>
            <person name="Grigoriev I.V."/>
            <person name="Miller A.N."/>
            <person name="O'Donnell K."/>
            <person name="Stajich J.E."/>
            <person name="Bonito G."/>
        </authorList>
    </citation>
    <scope>NUCLEOTIDE SEQUENCE</scope>
    <source>
        <strain evidence="9">KOD1015</strain>
    </source>
</reference>
<dbReference type="InterPro" id="IPR027417">
    <property type="entry name" value="P-loop_NTPase"/>
</dbReference>
<evidence type="ECO:0000256" key="1">
    <source>
        <dbReference type="ARBA" id="ARBA00022741"/>
    </source>
</evidence>
<protein>
    <recommendedName>
        <fullName evidence="5">ATP-dependent RNA helicase</fullName>
        <ecNumber evidence="5">3.6.4.13</ecNumber>
    </recommendedName>
</protein>
<evidence type="ECO:0000256" key="4">
    <source>
        <dbReference type="ARBA" id="ARBA00022884"/>
    </source>
</evidence>
<feature type="compositionally biased region" description="Polar residues" evidence="6">
    <location>
        <begin position="108"/>
        <end position="117"/>
    </location>
</feature>
<keyword evidence="5" id="KW-0347">Helicase</keyword>
<sequence length="928" mass="98775">MSAMSLAELSLSVCHVQTLLARITEEVKVLSDGLAALVDEGDGCDSDAELKYLDVDPWSKVGNKEKTAVAASTRRQDSIRSLLQRRPSTVKDETKALARILSKKRPGTQDNATSSPNGNTLAATGLGSTGTINGGNLSDSERRPSPLTGVSTSRRVLEQTIDEDSTGSESSPPSFYYLHQQSSQEKLDSTVNNNDTSGLGPTMRAPGMAESVCAPQTITVQTTNHIPKYNVAISKPSQQPQSPSTPILSTSSSYSSIMGSNPNNNTSNHNSNNGVSVSNGGGTTPTGGPPQFWRSSTTPVGVSLSAEASRPNSMVGMSGYMADISNGIIPDSRSNSEIALSHSQSSIADRYTHAIRTSSQTAITPTSLGRDTVKSNYTVRSPIPSGPLAQADKTEATDCFSKLGLSPELLRGIYAYGLKLPSILQQRGIPMIMTRHDVLVQAKPEVAKTLTFVIPLLHSLTLPATSIHPQLVILCSNNDLCLHVQRVLLALARFMPTISCLISAEGNNATLSLGTISSTQVNTSSTNNGPRNSQGGRGYGYNSRGNTSPVESMPVIAAHVVIGTPNKVLNLVRTKQINLAALKVFVLENADILLTAPQKEATISLLSMIRENNTSVLGVPNQGSNGAVSTGGAGAGPLMTPPNSSPTSPVSMAVAALNGRIINSSASTTGISSRLSGSFGEIESRPRSTSSASLSAPVTPLSGPLGTSPGSGATTTQPVQLLFFSTMVPPYVLDFVSQYMIQPTKALVKGHDMALKGILQFFKYMTVARDDDARWRLETLCELLEESGAHRAIVFCNRDETVDRVVRKIRERKGTAVGLFSDMDIGTRTLALGKFRMSPPNSYLVMTDEVSWDMEAYGVPLVVSFEIPTVQNYIPRVKWVDRSGGKVGVKVTIVDGQRGEGQAIRLIQQHYRTTIDDMPTSIAELIVN</sequence>
<feature type="compositionally biased region" description="Low complexity" evidence="6">
    <location>
        <begin position="118"/>
        <end position="131"/>
    </location>
</feature>
<dbReference type="PANTHER" id="PTHR24031">
    <property type="entry name" value="RNA HELICASE"/>
    <property type="match status" value="1"/>
</dbReference>
<feature type="region of interest" description="Disordered" evidence="6">
    <location>
        <begin position="668"/>
        <end position="712"/>
    </location>
</feature>
<evidence type="ECO:0000256" key="6">
    <source>
        <dbReference type="SAM" id="MobiDB-lite"/>
    </source>
</evidence>
<keyword evidence="2 5" id="KW-0378">Hydrolase</keyword>
<gene>
    <name evidence="9" type="primary">TIF1_3</name>
    <name evidence="9" type="ORF">BGW38_001755</name>
</gene>
<evidence type="ECO:0000313" key="10">
    <source>
        <dbReference type="Proteomes" id="UP000780801"/>
    </source>
</evidence>
<feature type="compositionally biased region" description="Low complexity" evidence="6">
    <location>
        <begin position="233"/>
        <end position="278"/>
    </location>
</feature>
<keyword evidence="3 5" id="KW-0067">ATP-binding</keyword>
<keyword evidence="10" id="KW-1185">Reference proteome</keyword>
<evidence type="ECO:0000259" key="8">
    <source>
        <dbReference type="PROSITE" id="PS51194"/>
    </source>
</evidence>
<comment type="caution">
    <text evidence="9">The sequence shown here is derived from an EMBL/GenBank/DDBJ whole genome shotgun (WGS) entry which is preliminary data.</text>
</comment>
<keyword evidence="4 5" id="KW-0694">RNA-binding</keyword>
<feature type="compositionally biased region" description="Polar residues" evidence="6">
    <location>
        <begin position="181"/>
        <end position="199"/>
    </location>
</feature>
<feature type="region of interest" description="Disordered" evidence="6">
    <location>
        <begin position="519"/>
        <end position="544"/>
    </location>
</feature>
<evidence type="ECO:0000256" key="5">
    <source>
        <dbReference type="RuleBase" id="RU365068"/>
    </source>
</evidence>
<evidence type="ECO:0000256" key="3">
    <source>
        <dbReference type="ARBA" id="ARBA00022840"/>
    </source>
</evidence>
<dbReference type="InterPro" id="IPR014001">
    <property type="entry name" value="Helicase_ATP-bd"/>
</dbReference>
<feature type="domain" description="Helicase ATP-binding" evidence="7">
    <location>
        <begin position="429"/>
        <end position="607"/>
    </location>
</feature>
<dbReference type="GO" id="GO:0005524">
    <property type="term" value="F:ATP binding"/>
    <property type="evidence" value="ECO:0007669"/>
    <property type="project" value="UniProtKB-UniRule"/>
</dbReference>
<feature type="region of interest" description="Disordered" evidence="6">
    <location>
        <begin position="99"/>
        <end position="156"/>
    </location>
</feature>
<dbReference type="GO" id="GO:0003743">
    <property type="term" value="F:translation initiation factor activity"/>
    <property type="evidence" value="ECO:0007669"/>
    <property type="project" value="UniProtKB-KW"/>
</dbReference>
<feature type="domain" description="Helicase C-terminal" evidence="8">
    <location>
        <begin position="776"/>
        <end position="926"/>
    </location>
</feature>
<feature type="region of interest" description="Disordered" evidence="6">
    <location>
        <begin position="181"/>
        <end position="202"/>
    </location>
</feature>
<feature type="region of interest" description="Disordered" evidence="6">
    <location>
        <begin position="233"/>
        <end position="300"/>
    </location>
</feature>
<dbReference type="GO" id="GO:0003723">
    <property type="term" value="F:RNA binding"/>
    <property type="evidence" value="ECO:0007669"/>
    <property type="project" value="UniProtKB-UniRule"/>
</dbReference>
<evidence type="ECO:0000313" key="9">
    <source>
        <dbReference type="EMBL" id="KAF9581284.1"/>
    </source>
</evidence>
<dbReference type="EMBL" id="JAABOA010001572">
    <property type="protein sequence ID" value="KAF9581284.1"/>
    <property type="molecule type" value="Genomic_DNA"/>
</dbReference>
<dbReference type="AlphaFoldDB" id="A0A9P6FTR0"/>
<comment type="function">
    <text evidence="5">RNA helicase.</text>
</comment>
<dbReference type="EC" id="3.6.4.13" evidence="5"/>
<evidence type="ECO:0000256" key="2">
    <source>
        <dbReference type="ARBA" id="ARBA00022801"/>
    </source>
</evidence>
<feature type="compositionally biased region" description="Low complexity" evidence="6">
    <location>
        <begin position="687"/>
        <end position="712"/>
    </location>
</feature>
<dbReference type="Proteomes" id="UP000780801">
    <property type="component" value="Unassembled WGS sequence"/>
</dbReference>
<dbReference type="SUPFAM" id="SSF52540">
    <property type="entry name" value="P-loop containing nucleoside triphosphate hydrolases"/>
    <property type="match status" value="2"/>
</dbReference>
<name>A0A9P6FTR0_9FUNG</name>
<keyword evidence="9" id="KW-0648">Protein biosynthesis</keyword>
<comment type="catalytic activity">
    <reaction evidence="5">
        <text>ATP + H2O = ADP + phosphate + H(+)</text>
        <dbReference type="Rhea" id="RHEA:13065"/>
        <dbReference type="ChEBI" id="CHEBI:15377"/>
        <dbReference type="ChEBI" id="CHEBI:15378"/>
        <dbReference type="ChEBI" id="CHEBI:30616"/>
        <dbReference type="ChEBI" id="CHEBI:43474"/>
        <dbReference type="ChEBI" id="CHEBI:456216"/>
        <dbReference type="EC" id="3.6.4.13"/>
    </reaction>
</comment>
<dbReference type="GO" id="GO:0003724">
    <property type="term" value="F:RNA helicase activity"/>
    <property type="evidence" value="ECO:0007669"/>
    <property type="project" value="UniProtKB-EC"/>
</dbReference>
<comment type="similarity">
    <text evidence="5">Belongs to the DEAD box helicase family.</text>
</comment>
<keyword evidence="9" id="KW-0396">Initiation factor</keyword>
<accession>A0A9P6FTR0</accession>
<dbReference type="InterPro" id="IPR001650">
    <property type="entry name" value="Helicase_C-like"/>
</dbReference>